<dbReference type="Proteomes" id="UP000694892">
    <property type="component" value="Chromosome 2S"/>
</dbReference>
<evidence type="ECO:0000313" key="2">
    <source>
        <dbReference type="Proteomes" id="UP000694892"/>
    </source>
</evidence>
<gene>
    <name evidence="1" type="ORF">XELAEV_18014767mg</name>
</gene>
<protein>
    <submittedName>
        <fullName evidence="1">Uncharacterized protein</fullName>
    </submittedName>
</protein>
<reference evidence="2" key="1">
    <citation type="journal article" date="2016" name="Nature">
        <title>Genome evolution in the allotetraploid frog Xenopus laevis.</title>
        <authorList>
            <person name="Session A.M."/>
            <person name="Uno Y."/>
            <person name="Kwon T."/>
            <person name="Chapman J.A."/>
            <person name="Toyoda A."/>
            <person name="Takahashi S."/>
            <person name="Fukui A."/>
            <person name="Hikosaka A."/>
            <person name="Suzuki A."/>
            <person name="Kondo M."/>
            <person name="van Heeringen S.J."/>
            <person name="Quigley I."/>
            <person name="Heinz S."/>
            <person name="Ogino H."/>
            <person name="Ochi H."/>
            <person name="Hellsten U."/>
            <person name="Lyons J.B."/>
            <person name="Simakov O."/>
            <person name="Putnam N."/>
            <person name="Stites J."/>
            <person name="Kuroki Y."/>
            <person name="Tanaka T."/>
            <person name="Michiue T."/>
            <person name="Watanabe M."/>
            <person name="Bogdanovic O."/>
            <person name="Lister R."/>
            <person name="Georgiou G."/>
            <person name="Paranjpe S.S."/>
            <person name="van Kruijsbergen I."/>
            <person name="Shu S."/>
            <person name="Carlson J."/>
            <person name="Kinoshita T."/>
            <person name="Ohta Y."/>
            <person name="Mawaribuchi S."/>
            <person name="Jenkins J."/>
            <person name="Grimwood J."/>
            <person name="Schmutz J."/>
            <person name="Mitros T."/>
            <person name="Mozaffari S.V."/>
            <person name="Suzuki Y."/>
            <person name="Haramoto Y."/>
            <person name="Yamamoto T.S."/>
            <person name="Takagi C."/>
            <person name="Heald R."/>
            <person name="Miller K."/>
            <person name="Haudenschild C."/>
            <person name="Kitzman J."/>
            <person name="Nakayama T."/>
            <person name="Izutsu Y."/>
            <person name="Robert J."/>
            <person name="Fortriede J."/>
            <person name="Burns K."/>
            <person name="Lotay V."/>
            <person name="Karimi K."/>
            <person name="Yasuoka Y."/>
            <person name="Dichmann D.S."/>
            <person name="Flajnik M.F."/>
            <person name="Houston D.W."/>
            <person name="Shendure J."/>
            <person name="DuPasquier L."/>
            <person name="Vize P.D."/>
            <person name="Zorn A.M."/>
            <person name="Ito M."/>
            <person name="Marcotte E.M."/>
            <person name="Wallingford J.B."/>
            <person name="Ito Y."/>
            <person name="Asashima M."/>
            <person name="Ueno N."/>
            <person name="Matsuda Y."/>
            <person name="Veenstra G.J."/>
            <person name="Fujiyama A."/>
            <person name="Harland R.M."/>
            <person name="Taira M."/>
            <person name="Rokhsar D.S."/>
        </authorList>
    </citation>
    <scope>NUCLEOTIDE SEQUENCE [LARGE SCALE GENOMIC DNA]</scope>
    <source>
        <strain evidence="2">J</strain>
    </source>
</reference>
<dbReference type="EMBL" id="CM004469">
    <property type="protein sequence ID" value="OCT91705.1"/>
    <property type="molecule type" value="Genomic_DNA"/>
</dbReference>
<dbReference type="AlphaFoldDB" id="A0A974DHW1"/>
<proteinExistence type="predicted"/>
<organism evidence="1 2">
    <name type="scientific">Xenopus laevis</name>
    <name type="common">African clawed frog</name>
    <dbReference type="NCBI Taxonomy" id="8355"/>
    <lineage>
        <taxon>Eukaryota</taxon>
        <taxon>Metazoa</taxon>
        <taxon>Chordata</taxon>
        <taxon>Craniata</taxon>
        <taxon>Vertebrata</taxon>
        <taxon>Euteleostomi</taxon>
        <taxon>Amphibia</taxon>
        <taxon>Batrachia</taxon>
        <taxon>Anura</taxon>
        <taxon>Pipoidea</taxon>
        <taxon>Pipidae</taxon>
        <taxon>Xenopodinae</taxon>
        <taxon>Xenopus</taxon>
        <taxon>Xenopus</taxon>
    </lineage>
</organism>
<accession>A0A974DHW1</accession>
<sequence>MSTIQCTYKFLSMQCIFNSFLLPISGCTSLNKHSIIYIYRGKKLYVLVLWMSLCDLKYKCCTQRPRVYIENCTVQKHCIHNEHC</sequence>
<name>A0A974DHW1_XENLA</name>
<evidence type="ECO:0000313" key="1">
    <source>
        <dbReference type="EMBL" id="OCT91705.1"/>
    </source>
</evidence>